<feature type="compositionally biased region" description="Low complexity" evidence="1">
    <location>
        <begin position="907"/>
        <end position="918"/>
    </location>
</feature>
<keyword evidence="2" id="KW-0472">Membrane</keyword>
<keyword evidence="2" id="KW-1133">Transmembrane helix</keyword>
<evidence type="ECO:0000313" key="5">
    <source>
        <dbReference type="Proteomes" id="UP000249723"/>
    </source>
</evidence>
<proteinExistence type="predicted"/>
<dbReference type="GO" id="GO:0005509">
    <property type="term" value="F:calcium ion binding"/>
    <property type="evidence" value="ECO:0007669"/>
    <property type="project" value="InterPro"/>
</dbReference>
<feature type="compositionally biased region" description="Low complexity" evidence="1">
    <location>
        <begin position="855"/>
        <end position="871"/>
    </location>
</feature>
<feature type="region of interest" description="Disordered" evidence="1">
    <location>
        <begin position="707"/>
        <end position="938"/>
    </location>
</feature>
<keyword evidence="2" id="KW-0812">Transmembrane</keyword>
<keyword evidence="5" id="KW-1185">Reference proteome</keyword>
<sequence>MPKPIPIPRLGDNGQTRSPNTFSMTAIGIVTFIAVLSSFLDSVLAAPSAPQLVYPLQAQRPPVARVGVAYSWTILPGTFNASSGSTLTLTSRSLPSWIDFDSASATFSGNPRTRDVGSHAVTIMANVTGVATGATDEFTLLVVTDPGPDVFLPFSKQLSSAAYAGGGGASLLPDGTLKVPPSWSFSLGFQQYTFQDQTNQYAQIYYTSYAAGTTQLPSWLKFDNRTVTFGGVAPSTPGDYSIVTYGSNYFGYGDVQQTLVFRVGTHILTMAENLAPIRTTPSSTVSYHFEFDGLRIDNASVTTANLTSINVNLTNTSFLTYDASTQTISGTVPPTLMAPQNFTIPVLLTDQYNGTLATNVSMAIYASLFSNSTPASIQLVAGQTFSQNLSSIATGTTATYSAVISPSSAQQWAQFDPRTLILSGTAPTTVQNVSVAFTAVEKTLNLTSQDSLILAVVSPSSTSKSAATSAAAATGIHSGSPSELSRAARLGLALGLGLGLGLLLLVFIAACLWRRKNKKRPYSDMYRRSFGAATPTTFKSTRTGRSSTIVGSTYEGRTSFEKRQNEKVGTQGPQYEEQQRVWAAPVVLPGGMEELSPRTVQSATPTQPGGFAGAAAMVKSSSSNVMRRFDLMGMFRSATGILRPSSSQPATNKADISLPIGAQQNSLRGLGLGASSSSLALDEDGRRQYYGARPNDHDIVDMRHHDPFAAPVGAGRHADDSGSDPSQTSRNDGLSSDLSEQSRDESHLERSSTWASGASSSLFYSESDRDSRYHRAGPERANKPRVSVPQQRKDFQALVISAPPRTSSAVHAADDSVSSMGSSSPSQSRQLYGSSDESQSTSATGIRLVASHTNSSGESAFPPSSGSSGHPVPRDTTDASLGDASFASSQNLPPPQVRPFTQERRVSSSSQAGSSYSSQTALRGTAGNRNPAIEDADESAAVYTTAGGTRMSARPVSAVYEPPSNDSRTISAVIYPYLDERDSMATTHQGRPSITPSTYSEYAERGRVDSVRLIPGTVVNSPFALSPTTPGTGNTWRYPSSLSGTSTTYSVSTSRTDLGMFDEDGVPPLPVDPSRVQVNINEPFRFHVPLPLQHSSSSTEFEAYLDPPGNTNGNRQGLPGWITFDETGTKEVSGGARRANAGVLPILIVERSQPRDSRHSNELVEEQERVVARYEIEVAEREPESLTYPEGEEPQGELRIISY</sequence>
<protein>
    <submittedName>
        <fullName evidence="4">BZ3500_MvSof-1268-A1-R1_Chr5-2g07854 protein</fullName>
    </submittedName>
</protein>
<dbReference type="Gene3D" id="2.60.40.10">
    <property type="entry name" value="Immunoglobulins"/>
    <property type="match status" value="3"/>
</dbReference>
<feature type="transmembrane region" description="Helical" evidence="2">
    <location>
        <begin position="490"/>
        <end position="513"/>
    </location>
</feature>
<dbReference type="EMBL" id="FMWP01000018">
    <property type="protein sequence ID" value="SCZ92436.1"/>
    <property type="molecule type" value="Genomic_DNA"/>
</dbReference>
<evidence type="ECO:0000256" key="1">
    <source>
        <dbReference type="SAM" id="MobiDB-lite"/>
    </source>
</evidence>
<dbReference type="OrthoDB" id="2535989at2759"/>
<accession>A0A2X0KMG7</accession>
<dbReference type="InterPro" id="IPR013783">
    <property type="entry name" value="Ig-like_fold"/>
</dbReference>
<organism evidence="4 5">
    <name type="scientific">Microbotryum saponariae</name>
    <dbReference type="NCBI Taxonomy" id="289078"/>
    <lineage>
        <taxon>Eukaryota</taxon>
        <taxon>Fungi</taxon>
        <taxon>Dikarya</taxon>
        <taxon>Basidiomycota</taxon>
        <taxon>Pucciniomycotina</taxon>
        <taxon>Microbotryomycetes</taxon>
        <taxon>Microbotryales</taxon>
        <taxon>Microbotryaceae</taxon>
        <taxon>Microbotryum</taxon>
    </lineage>
</organism>
<dbReference type="InterPro" id="IPR006644">
    <property type="entry name" value="Cadg"/>
</dbReference>
<dbReference type="InterPro" id="IPR015919">
    <property type="entry name" value="Cadherin-like_sf"/>
</dbReference>
<feature type="compositionally biased region" description="Low complexity" evidence="1">
    <location>
        <begin position="751"/>
        <end position="761"/>
    </location>
</feature>
<dbReference type="AlphaFoldDB" id="A0A2X0KMG7"/>
<name>A0A2X0KMG7_9BASI</name>
<dbReference type="SMART" id="SM00736">
    <property type="entry name" value="CADG"/>
    <property type="match status" value="1"/>
</dbReference>
<dbReference type="STRING" id="289078.A0A2X0KMG7"/>
<dbReference type="GO" id="GO:0016020">
    <property type="term" value="C:membrane"/>
    <property type="evidence" value="ECO:0007669"/>
    <property type="project" value="InterPro"/>
</dbReference>
<reference evidence="5" key="1">
    <citation type="submission" date="2016-10" db="EMBL/GenBank/DDBJ databases">
        <authorList>
            <person name="Jeantristanb JTB J.-T."/>
            <person name="Ricardo R."/>
        </authorList>
    </citation>
    <scope>NUCLEOTIDE SEQUENCE [LARGE SCALE GENOMIC DNA]</scope>
</reference>
<feature type="domain" description="Dystroglycan-type cadherin-like" evidence="3">
    <location>
        <begin position="51"/>
        <end position="149"/>
    </location>
</feature>
<feature type="region of interest" description="Disordered" evidence="1">
    <location>
        <begin position="1181"/>
        <end position="1203"/>
    </location>
</feature>
<feature type="compositionally biased region" description="Basic and acidic residues" evidence="1">
    <location>
        <begin position="740"/>
        <end position="750"/>
    </location>
</feature>
<evidence type="ECO:0000259" key="3">
    <source>
        <dbReference type="SMART" id="SM00736"/>
    </source>
</evidence>
<evidence type="ECO:0000313" key="4">
    <source>
        <dbReference type="EMBL" id="SCZ92436.1"/>
    </source>
</evidence>
<dbReference type="Proteomes" id="UP000249723">
    <property type="component" value="Unassembled WGS sequence"/>
</dbReference>
<feature type="compositionally biased region" description="Polar residues" evidence="1">
    <location>
        <begin position="723"/>
        <end position="739"/>
    </location>
</feature>
<gene>
    <name evidence="4" type="ORF">BZ3500_MVSOF-1268-A1-R1_CHR5-2G07854</name>
</gene>
<evidence type="ECO:0000256" key="2">
    <source>
        <dbReference type="SAM" id="Phobius"/>
    </source>
</evidence>
<dbReference type="SUPFAM" id="SSF49313">
    <property type="entry name" value="Cadherin-like"/>
    <property type="match status" value="3"/>
</dbReference>
<feature type="compositionally biased region" description="Low complexity" evidence="1">
    <location>
        <begin position="807"/>
        <end position="835"/>
    </location>
</feature>
<dbReference type="Pfam" id="PF05345">
    <property type="entry name" value="He_PIG"/>
    <property type="match status" value="2"/>
</dbReference>
<feature type="compositionally biased region" description="Basic and acidic residues" evidence="1">
    <location>
        <begin position="766"/>
        <end position="782"/>
    </location>
</feature>